<comment type="similarity">
    <text evidence="1 4">Belongs to the PstS family.</text>
</comment>
<evidence type="ECO:0000256" key="2">
    <source>
        <dbReference type="ARBA" id="ARBA00022448"/>
    </source>
</evidence>
<comment type="caution">
    <text evidence="6">The sequence shown here is derived from an EMBL/GenBank/DDBJ whole genome shotgun (WGS) entry which is preliminary data.</text>
</comment>
<reference evidence="6 7" key="1">
    <citation type="submission" date="2016-10" db="EMBL/GenBank/DDBJ databases">
        <authorList>
            <person name="Varghese N."/>
            <person name="Submissions S."/>
        </authorList>
    </citation>
    <scope>NUCLEOTIDE SEQUENCE [LARGE SCALE GENOMIC DNA]</scope>
    <source>
        <strain evidence="6 7">Gm-149</strain>
    </source>
</reference>
<dbReference type="PANTHER" id="PTHR30570:SF1">
    <property type="entry name" value="PHOSPHATE-BINDING PROTEIN PSTS"/>
    <property type="match status" value="1"/>
</dbReference>
<comment type="function">
    <text evidence="4">Involved in the system for phosphate transport across the cytoplasmic membrane.</text>
</comment>
<evidence type="ECO:0000313" key="7">
    <source>
        <dbReference type="Proteomes" id="UP000182367"/>
    </source>
</evidence>
<dbReference type="Gene3D" id="3.40.190.10">
    <property type="entry name" value="Periplasmic binding protein-like II"/>
    <property type="match status" value="2"/>
</dbReference>
<dbReference type="RefSeq" id="WP_083189307.1">
    <property type="nucleotide sequence ID" value="NZ_BJVF01000001.1"/>
</dbReference>
<dbReference type="EMBL" id="FNEO01000001">
    <property type="protein sequence ID" value="SDI82730.1"/>
    <property type="molecule type" value="Genomic_DNA"/>
</dbReference>
<dbReference type="InterPro" id="IPR024370">
    <property type="entry name" value="PBP_domain"/>
</dbReference>
<dbReference type="SUPFAM" id="SSF53850">
    <property type="entry name" value="Periplasmic binding protein-like II"/>
    <property type="match status" value="1"/>
</dbReference>
<accession>A0A1G8NT94</accession>
<dbReference type="Proteomes" id="UP000182367">
    <property type="component" value="Unassembled WGS sequence"/>
</dbReference>
<keyword evidence="4" id="KW-0592">Phosphate transport</keyword>
<proteinExistence type="inferred from homology"/>
<gene>
    <name evidence="6" type="ORF">SAMN05192550_0909</name>
</gene>
<feature type="domain" description="PBP" evidence="5">
    <location>
        <begin position="23"/>
        <end position="263"/>
    </location>
</feature>
<keyword evidence="7" id="KW-1185">Reference proteome</keyword>
<evidence type="ECO:0000256" key="4">
    <source>
        <dbReference type="RuleBase" id="RU367119"/>
    </source>
</evidence>
<keyword evidence="3" id="KW-0732">Signal</keyword>
<dbReference type="NCBIfam" id="TIGR02136">
    <property type="entry name" value="ptsS_2"/>
    <property type="match status" value="1"/>
</dbReference>
<evidence type="ECO:0000313" key="6">
    <source>
        <dbReference type="EMBL" id="SDI82730.1"/>
    </source>
</evidence>
<dbReference type="Pfam" id="PF12849">
    <property type="entry name" value="PBP_like_2"/>
    <property type="match status" value="1"/>
</dbReference>
<sequence length="277" mass="29585">MITKKIKTAALLMVLLMVGLSFTTLSKITVKGSDTMVILSQKWAEVYMKKNPGASIQVTGGGSGVGLAALINGSTDIANSSRPIKAAEIEKLKARYNTLGVEIPCAKDGLSVYLNKANPVSTLTIKQLGQIFSGKITNWSAVGGPDAPIKLYGRESSSGTFGFFKDNVVKTDFASSCQSLPGTAAIVNAVKKDKYSIGYGGAAYAEGVKDCAVKKDDKSPAVLPTAATIKNHTYPITRYLYMYLKSKPTGEMKAFIDWILSSEGQKLVVETGYFPVR</sequence>
<evidence type="ECO:0000259" key="5">
    <source>
        <dbReference type="Pfam" id="PF12849"/>
    </source>
</evidence>
<evidence type="ECO:0000256" key="3">
    <source>
        <dbReference type="ARBA" id="ARBA00022729"/>
    </source>
</evidence>
<keyword evidence="2 4" id="KW-0813">Transport</keyword>
<dbReference type="InterPro" id="IPR050811">
    <property type="entry name" value="Phosphate_ABC_transporter"/>
</dbReference>
<name>A0A1G8NT94_9FLAO</name>
<protein>
    <recommendedName>
        <fullName evidence="4">Phosphate-binding protein</fullName>
    </recommendedName>
</protein>
<evidence type="ECO:0000256" key="1">
    <source>
        <dbReference type="ARBA" id="ARBA00008725"/>
    </source>
</evidence>
<dbReference type="PANTHER" id="PTHR30570">
    <property type="entry name" value="PERIPLASMIC PHOSPHATE BINDING COMPONENT OF PHOSPHATE ABC TRANSPORTER"/>
    <property type="match status" value="1"/>
</dbReference>
<dbReference type="InterPro" id="IPR011862">
    <property type="entry name" value="Phos-bd"/>
</dbReference>
<dbReference type="CDD" id="cd13653">
    <property type="entry name" value="PBP2_phosphate_like_1"/>
    <property type="match status" value="1"/>
</dbReference>
<organism evidence="6 7">
    <name type="scientific">Flavobacterium glycines</name>
    <dbReference type="NCBI Taxonomy" id="551990"/>
    <lineage>
        <taxon>Bacteria</taxon>
        <taxon>Pseudomonadati</taxon>
        <taxon>Bacteroidota</taxon>
        <taxon>Flavobacteriia</taxon>
        <taxon>Flavobacteriales</taxon>
        <taxon>Flavobacteriaceae</taxon>
        <taxon>Flavobacterium</taxon>
    </lineage>
</organism>